<protein>
    <submittedName>
        <fullName evidence="2">Uncharacterized protein</fullName>
    </submittedName>
</protein>
<name>A0A517QVM4_9PLAN</name>
<keyword evidence="3" id="KW-1185">Reference proteome</keyword>
<organism evidence="2 3">
    <name type="scientific">Stratiformator vulcanicus</name>
    <dbReference type="NCBI Taxonomy" id="2527980"/>
    <lineage>
        <taxon>Bacteria</taxon>
        <taxon>Pseudomonadati</taxon>
        <taxon>Planctomycetota</taxon>
        <taxon>Planctomycetia</taxon>
        <taxon>Planctomycetales</taxon>
        <taxon>Planctomycetaceae</taxon>
        <taxon>Stratiformator</taxon>
    </lineage>
</organism>
<proteinExistence type="predicted"/>
<reference evidence="2 3" key="1">
    <citation type="submission" date="2019-02" db="EMBL/GenBank/DDBJ databases">
        <title>Deep-cultivation of Planctomycetes and their phenomic and genomic characterization uncovers novel biology.</title>
        <authorList>
            <person name="Wiegand S."/>
            <person name="Jogler M."/>
            <person name="Boedeker C."/>
            <person name="Pinto D."/>
            <person name="Vollmers J."/>
            <person name="Rivas-Marin E."/>
            <person name="Kohn T."/>
            <person name="Peeters S.H."/>
            <person name="Heuer A."/>
            <person name="Rast P."/>
            <person name="Oberbeckmann S."/>
            <person name="Bunk B."/>
            <person name="Jeske O."/>
            <person name="Meyerdierks A."/>
            <person name="Storesund J.E."/>
            <person name="Kallscheuer N."/>
            <person name="Luecker S."/>
            <person name="Lage O.M."/>
            <person name="Pohl T."/>
            <person name="Merkel B.J."/>
            <person name="Hornburger P."/>
            <person name="Mueller R.-W."/>
            <person name="Bruemmer F."/>
            <person name="Labrenz M."/>
            <person name="Spormann A.M."/>
            <person name="Op den Camp H."/>
            <person name="Overmann J."/>
            <person name="Amann R."/>
            <person name="Jetten M.S.M."/>
            <person name="Mascher T."/>
            <person name="Medema M.H."/>
            <person name="Devos D.P."/>
            <person name="Kaster A.-K."/>
            <person name="Ovreas L."/>
            <person name="Rohde M."/>
            <person name="Galperin M.Y."/>
            <person name="Jogler C."/>
        </authorList>
    </citation>
    <scope>NUCLEOTIDE SEQUENCE [LARGE SCALE GENOMIC DNA]</scope>
    <source>
        <strain evidence="2 3">Pan189</strain>
    </source>
</reference>
<dbReference type="OrthoDB" id="10019756at2"/>
<accession>A0A517QVM4</accession>
<feature type="signal peptide" evidence="1">
    <location>
        <begin position="1"/>
        <end position="24"/>
    </location>
</feature>
<evidence type="ECO:0000313" key="2">
    <source>
        <dbReference type="EMBL" id="QDT35658.1"/>
    </source>
</evidence>
<dbReference type="Proteomes" id="UP000317318">
    <property type="component" value="Chromosome"/>
</dbReference>
<evidence type="ECO:0000256" key="1">
    <source>
        <dbReference type="SAM" id="SignalP"/>
    </source>
</evidence>
<dbReference type="KEGG" id="svp:Pan189_00110"/>
<dbReference type="AlphaFoldDB" id="A0A517QVM4"/>
<keyword evidence="1" id="KW-0732">Signal</keyword>
<dbReference type="RefSeq" id="WP_145361931.1">
    <property type="nucleotide sequence ID" value="NZ_CP036268.1"/>
</dbReference>
<sequence length="199" mass="22009" precursor="true">MCVRLIGGVLAAAFAAVLVMPASASDKVPVRDGVYRPAEMTVDLNPVGLGYGIGVRNGAFGYKPYDLGYGYRSLKRPAYYGYSMYRPSFYGYGYYRARYSPSFYGGYGGTYFNDSFYYRPLNYGYAYYKPRYYGYNAFRPRLYGGGFYKGYGHKYGYGYGMPAYGVCGCPAPVLNSAFGGYLGGPAYVGTYGCGTLYAY</sequence>
<feature type="chain" id="PRO_5022122952" evidence="1">
    <location>
        <begin position="25"/>
        <end position="199"/>
    </location>
</feature>
<evidence type="ECO:0000313" key="3">
    <source>
        <dbReference type="Proteomes" id="UP000317318"/>
    </source>
</evidence>
<gene>
    <name evidence="2" type="ORF">Pan189_00110</name>
</gene>
<dbReference type="EMBL" id="CP036268">
    <property type="protein sequence ID" value="QDT35658.1"/>
    <property type="molecule type" value="Genomic_DNA"/>
</dbReference>